<proteinExistence type="predicted"/>
<keyword evidence="5" id="KW-1185">Reference proteome</keyword>
<dbReference type="GO" id="GO:0005840">
    <property type="term" value="C:ribosome"/>
    <property type="evidence" value="ECO:0007669"/>
    <property type="project" value="UniProtKB-KW"/>
</dbReference>
<sequence length="167" mass="18839">MDDSDERAVRVGRADTAEVETLADLWVELAADQRSYRSHLRADENREQIREAMARHVVTDGIRVARLDDGVVGFVMFGLERGDYEQDETRGVVRNLYVVPAHRGRGIGSRLLAAAESVLTDAGATRLCLEAMARNERARQFYERHGYDVHRVELEKAVESDTHSKEG</sequence>
<dbReference type="InterPro" id="IPR000182">
    <property type="entry name" value="GNAT_dom"/>
</dbReference>
<accession>A0A1I6HJ60</accession>
<keyword evidence="4" id="KW-0689">Ribosomal protein</keyword>
<dbReference type="PROSITE" id="PS51186">
    <property type="entry name" value="GNAT"/>
    <property type="match status" value="1"/>
</dbReference>
<gene>
    <name evidence="4" type="ORF">SAMN04487947_2139</name>
</gene>
<dbReference type="Gene3D" id="3.40.630.30">
    <property type="match status" value="1"/>
</dbReference>
<dbReference type="PANTHER" id="PTHR43877">
    <property type="entry name" value="AMINOALKYLPHOSPHONATE N-ACETYLTRANSFERASE-RELATED-RELATED"/>
    <property type="match status" value="1"/>
</dbReference>
<protein>
    <submittedName>
        <fullName evidence="4">Ribosomal protein S18 acetylase RimI</fullName>
    </submittedName>
</protein>
<dbReference type="InterPro" id="IPR050832">
    <property type="entry name" value="Bact_Acetyltransf"/>
</dbReference>
<organism evidence="4 5">
    <name type="scientific">Halogeometricum rufum</name>
    <dbReference type="NCBI Taxonomy" id="553469"/>
    <lineage>
        <taxon>Archaea</taxon>
        <taxon>Methanobacteriati</taxon>
        <taxon>Methanobacteriota</taxon>
        <taxon>Stenosarchaea group</taxon>
        <taxon>Halobacteria</taxon>
        <taxon>Halobacteriales</taxon>
        <taxon>Haloferacaceae</taxon>
        <taxon>Halogeometricum</taxon>
    </lineage>
</organism>
<feature type="domain" description="N-acetyltransferase" evidence="3">
    <location>
        <begin position="9"/>
        <end position="167"/>
    </location>
</feature>
<keyword evidence="4" id="KW-0687">Ribonucleoprotein</keyword>
<keyword evidence="1" id="KW-0808">Transferase</keyword>
<dbReference type="Proteomes" id="UP000198531">
    <property type="component" value="Unassembled WGS sequence"/>
</dbReference>
<dbReference type="InterPro" id="IPR016181">
    <property type="entry name" value="Acyl_CoA_acyltransferase"/>
</dbReference>
<dbReference type="STRING" id="553469.SAMN04487947_2139"/>
<dbReference type="Pfam" id="PF00583">
    <property type="entry name" value="Acetyltransf_1"/>
    <property type="match status" value="1"/>
</dbReference>
<dbReference type="CDD" id="cd04301">
    <property type="entry name" value="NAT_SF"/>
    <property type="match status" value="1"/>
</dbReference>
<dbReference type="SUPFAM" id="SSF55729">
    <property type="entry name" value="Acyl-CoA N-acyltransferases (Nat)"/>
    <property type="match status" value="1"/>
</dbReference>
<dbReference type="EMBL" id="FOYT01000002">
    <property type="protein sequence ID" value="SFR54515.1"/>
    <property type="molecule type" value="Genomic_DNA"/>
</dbReference>
<name>A0A1I6HJ60_9EURY</name>
<dbReference type="GO" id="GO:0016747">
    <property type="term" value="F:acyltransferase activity, transferring groups other than amino-acyl groups"/>
    <property type="evidence" value="ECO:0007669"/>
    <property type="project" value="InterPro"/>
</dbReference>
<dbReference type="AlphaFoldDB" id="A0A1I6HJ60"/>
<dbReference type="RefSeq" id="WP_089807439.1">
    <property type="nucleotide sequence ID" value="NZ_FOYT01000002.1"/>
</dbReference>
<reference evidence="5" key="1">
    <citation type="submission" date="2016-10" db="EMBL/GenBank/DDBJ databases">
        <authorList>
            <person name="Varghese N."/>
            <person name="Submissions S."/>
        </authorList>
    </citation>
    <scope>NUCLEOTIDE SEQUENCE [LARGE SCALE GENOMIC DNA]</scope>
    <source>
        <strain evidence="5">CGMCC 1.7736</strain>
    </source>
</reference>
<keyword evidence="2" id="KW-0012">Acyltransferase</keyword>
<evidence type="ECO:0000313" key="4">
    <source>
        <dbReference type="EMBL" id="SFR54515.1"/>
    </source>
</evidence>
<evidence type="ECO:0000256" key="2">
    <source>
        <dbReference type="ARBA" id="ARBA00023315"/>
    </source>
</evidence>
<dbReference type="OrthoDB" id="38613at2157"/>
<dbReference type="PANTHER" id="PTHR43877:SF2">
    <property type="entry name" value="AMINOALKYLPHOSPHONATE N-ACETYLTRANSFERASE-RELATED"/>
    <property type="match status" value="1"/>
</dbReference>
<evidence type="ECO:0000256" key="1">
    <source>
        <dbReference type="ARBA" id="ARBA00022679"/>
    </source>
</evidence>
<evidence type="ECO:0000259" key="3">
    <source>
        <dbReference type="PROSITE" id="PS51186"/>
    </source>
</evidence>
<evidence type="ECO:0000313" key="5">
    <source>
        <dbReference type="Proteomes" id="UP000198531"/>
    </source>
</evidence>